<keyword evidence="3" id="KW-0819">tRNA processing</keyword>
<evidence type="ECO:0000313" key="5">
    <source>
        <dbReference type="Proteomes" id="UP000837801"/>
    </source>
</evidence>
<comment type="subcellular location">
    <subcellularLocation>
        <location evidence="1">Nucleus</location>
    </subcellularLocation>
</comment>
<dbReference type="AlphaFoldDB" id="A0A9P0QVC8"/>
<dbReference type="Gene3D" id="3.20.20.140">
    <property type="entry name" value="Metal-dependent hydrolases"/>
    <property type="match status" value="1"/>
</dbReference>
<dbReference type="PANTHER" id="PTHR13031:SF0">
    <property type="entry name" value="RIBONUCLEASE P PROTEIN SUBUNIT P30"/>
    <property type="match status" value="1"/>
</dbReference>
<accession>A0A9P0QVC8</accession>
<dbReference type="GO" id="GO:0003723">
    <property type="term" value="F:RNA binding"/>
    <property type="evidence" value="ECO:0007669"/>
    <property type="project" value="TreeGrafter"/>
</dbReference>
<dbReference type="GO" id="GO:0008033">
    <property type="term" value="P:tRNA processing"/>
    <property type="evidence" value="ECO:0007669"/>
    <property type="project" value="UniProtKB-KW"/>
</dbReference>
<dbReference type="GO" id="GO:0005655">
    <property type="term" value="C:nucleolar ribonuclease P complex"/>
    <property type="evidence" value="ECO:0007669"/>
    <property type="project" value="TreeGrafter"/>
</dbReference>
<dbReference type="PANTHER" id="PTHR13031">
    <property type="entry name" value="RIBONUCLEASE P SUBUNIT P30"/>
    <property type="match status" value="1"/>
</dbReference>
<proteinExistence type="inferred from homology"/>
<comment type="caution">
    <text evidence="4">The sequence shown here is derived from an EMBL/GenBank/DDBJ whole genome shotgun (WGS) entry which is preliminary data.</text>
</comment>
<protein>
    <submittedName>
        <fullName evidence="4">Ribonuclease P/MRP protein subunit Rpp1p</fullName>
    </submittedName>
</protein>
<evidence type="ECO:0000256" key="3">
    <source>
        <dbReference type="ARBA" id="ARBA00022694"/>
    </source>
</evidence>
<evidence type="ECO:0000313" key="4">
    <source>
        <dbReference type="EMBL" id="CAH2355671.1"/>
    </source>
</evidence>
<reference evidence="4" key="1">
    <citation type="submission" date="2022-03" db="EMBL/GenBank/DDBJ databases">
        <authorList>
            <person name="Legras J.-L."/>
            <person name="Devillers H."/>
            <person name="Grondin C."/>
        </authorList>
    </citation>
    <scope>NUCLEOTIDE SEQUENCE</scope>
    <source>
        <strain evidence="4">CLIB 1423</strain>
    </source>
</reference>
<dbReference type="SUPFAM" id="SSF89550">
    <property type="entry name" value="PHP domain-like"/>
    <property type="match status" value="1"/>
</dbReference>
<comment type="similarity">
    <text evidence="2">Belongs to the eukaryotic/archaeal RNase P protein component 3 family.</text>
</comment>
<name>A0A9P0QVC8_9ASCO</name>
<dbReference type="InterPro" id="IPR016195">
    <property type="entry name" value="Pol/histidinol_Pase-like"/>
</dbReference>
<keyword evidence="5" id="KW-1185">Reference proteome</keyword>
<evidence type="ECO:0000256" key="1">
    <source>
        <dbReference type="ARBA" id="ARBA00004123"/>
    </source>
</evidence>
<sequence length="313" mass="34738">MFDLNVPWPVQTYNSPSQQQLTGLYNVIATLYCLGYNHLAINFNVQENVKLPYGQPTSINPIPMQQLRERFSEYPNLKLFSRITLQISDPSQCQGLSKLQNIFDIISIQPNTEKALQLATTNLDIDMISFSLTSRLPFFLKHKTIGAAIDKGIKFEIIYSSALTGPAGYLVTSANDNMTLSTTALLARKVFFNNLMQLIRASRSNGLVVSSGAFQSVQVRNGPDILNLLQTVGLDRARSKACITDNPEKVLISGRLRIKSAKQVIAVNNDESMEGLLYSNEGEDPVKKTETAGFTKKLSDTSSGRLLKKQRIV</sequence>
<organism evidence="4 5">
    <name type="scientific">[Candida] railenensis</name>
    <dbReference type="NCBI Taxonomy" id="45579"/>
    <lineage>
        <taxon>Eukaryota</taxon>
        <taxon>Fungi</taxon>
        <taxon>Dikarya</taxon>
        <taxon>Ascomycota</taxon>
        <taxon>Saccharomycotina</taxon>
        <taxon>Pichiomycetes</taxon>
        <taxon>Debaryomycetaceae</taxon>
        <taxon>Kurtzmaniella</taxon>
    </lineage>
</organism>
<gene>
    <name evidence="4" type="ORF">CLIB1423_31S00210</name>
</gene>
<dbReference type="EMBL" id="CAKXYY010000031">
    <property type="protein sequence ID" value="CAH2355671.1"/>
    <property type="molecule type" value="Genomic_DNA"/>
</dbReference>
<evidence type="ECO:0000256" key="2">
    <source>
        <dbReference type="ARBA" id="ARBA00007331"/>
    </source>
</evidence>
<dbReference type="Pfam" id="PF01876">
    <property type="entry name" value="RNase_P_p30"/>
    <property type="match status" value="1"/>
</dbReference>
<dbReference type="OrthoDB" id="17948at2759"/>
<dbReference type="Proteomes" id="UP000837801">
    <property type="component" value="Unassembled WGS sequence"/>
</dbReference>
<dbReference type="InterPro" id="IPR002738">
    <property type="entry name" value="RNase_P_p30"/>
</dbReference>